<dbReference type="InterPro" id="IPR036322">
    <property type="entry name" value="WD40_repeat_dom_sf"/>
</dbReference>
<dbReference type="GO" id="GO:0043130">
    <property type="term" value="F:ubiquitin binding"/>
    <property type="evidence" value="ECO:0000318"/>
    <property type="project" value="GO_Central"/>
</dbReference>
<dbReference type="PROSITE" id="PS50294">
    <property type="entry name" value="WD_REPEATS_REGION"/>
    <property type="match status" value="3"/>
</dbReference>
<dbReference type="Gene3D" id="2.130.10.10">
    <property type="entry name" value="YVTN repeat-like/Quinoprotein amine dehydrogenase"/>
    <property type="match status" value="1"/>
</dbReference>
<organism evidence="5 6">
    <name type="scientific">Xenopus laevis</name>
    <name type="common">African clawed frog</name>
    <dbReference type="NCBI Taxonomy" id="8355"/>
    <lineage>
        <taxon>Eukaryota</taxon>
        <taxon>Metazoa</taxon>
        <taxon>Chordata</taxon>
        <taxon>Craniata</taxon>
        <taxon>Vertebrata</taxon>
        <taxon>Euteleostomi</taxon>
        <taxon>Amphibia</taxon>
        <taxon>Batrachia</taxon>
        <taxon>Anura</taxon>
        <taxon>Pipoidea</taxon>
        <taxon>Pipidae</taxon>
        <taxon>Xenopodinae</taxon>
        <taxon>Xenopus</taxon>
        <taxon>Xenopus</taxon>
    </lineage>
</organism>
<dbReference type="Pfam" id="PF00400">
    <property type="entry name" value="WD40"/>
    <property type="match status" value="4"/>
</dbReference>
<accession>A0A8J0UU74</accession>
<dbReference type="Proteomes" id="UP000186698">
    <property type="component" value="Chromosome 4L"/>
</dbReference>
<sequence length="540" mass="60273">MIDTKESGCHKAAAPLQSRAFYSHSLGIPSPPGIFCSLGAAFVYLASSFNSQGPAHVDLANCHSCWGISGTSSEQRSDYCCLPQLSGIILQLNWCEPEGEAKKGTMETSAPEDLFSWLPDELALRILWYLDGKEILQVAQTCQRWRQLAEDEGLWQGKCKADRIAEPPDMTKSRDPGFTAGPWKRAYMNQHRINTNWHQGRFKSINLRLRHDDEVIVRMEFDGRRILTSDRWNTIKVWSSVTGECLITLVGHTDIIFTTQMRADVIISGSLDQTLKVWNAESGVCIHTLFGHTAAVECVHLCGQRAVSGSQDKTIRVWDIETGQCLHVLRGHQDFIKCVRYHGQRVVSFAYDSTVRIWDPERGICLLTLQGPADKTSTLEFDGGRVVTVSDRTTIRVWDMETGRCIQTLSGYPFAISAVALAGNILVCGNSDCTAKVWDINAGRCLCTLRGPDQIPSRMESLQLRRNCVIASSYDGTMMLWDWKSGAFLLNLALSQTKGPCFTQFHVSDTKLVCAVSKRSRFTSEPTKVLVLDFDTDGKQ</sequence>
<dbReference type="OrthoDB" id="19711at2759"/>
<gene>
    <name evidence="6" type="primary">LOC108713709</name>
</gene>
<evidence type="ECO:0000259" key="4">
    <source>
        <dbReference type="PROSITE" id="PS50181"/>
    </source>
</evidence>
<keyword evidence="2" id="KW-0677">Repeat</keyword>
<evidence type="ECO:0000256" key="1">
    <source>
        <dbReference type="ARBA" id="ARBA00022574"/>
    </source>
</evidence>
<feature type="repeat" description="WD" evidence="3">
    <location>
        <begin position="249"/>
        <end position="288"/>
    </location>
</feature>
<evidence type="ECO:0000313" key="5">
    <source>
        <dbReference type="Proteomes" id="UP000186698"/>
    </source>
</evidence>
<dbReference type="GO" id="GO:0010992">
    <property type="term" value="P:ubiquitin recycling"/>
    <property type="evidence" value="ECO:0000318"/>
    <property type="project" value="GO_Central"/>
</dbReference>
<dbReference type="PANTHER" id="PTHR19849">
    <property type="entry name" value="PHOSPHOLIPASE A-2-ACTIVATING PROTEIN"/>
    <property type="match status" value="1"/>
</dbReference>
<evidence type="ECO:0000256" key="3">
    <source>
        <dbReference type="PROSITE-ProRule" id="PRU00221"/>
    </source>
</evidence>
<dbReference type="SMART" id="SM00320">
    <property type="entry name" value="WD40"/>
    <property type="match status" value="6"/>
</dbReference>
<dbReference type="Pfam" id="PF12937">
    <property type="entry name" value="F-box-like"/>
    <property type="match status" value="1"/>
</dbReference>
<dbReference type="PRINTS" id="PR00320">
    <property type="entry name" value="GPROTEINBRPT"/>
</dbReference>
<feature type="repeat" description="WD" evidence="3">
    <location>
        <begin position="409"/>
        <end position="448"/>
    </location>
</feature>
<name>A0A8J0UU74_XENLA</name>
<dbReference type="GO" id="GO:0005737">
    <property type="term" value="C:cytoplasm"/>
    <property type="evidence" value="ECO:0000318"/>
    <property type="project" value="GO_Central"/>
</dbReference>
<dbReference type="PROSITE" id="PS50082">
    <property type="entry name" value="WD_REPEATS_2"/>
    <property type="match status" value="5"/>
</dbReference>
<feature type="repeat" description="WD" evidence="3">
    <location>
        <begin position="382"/>
        <end position="408"/>
    </location>
</feature>
<proteinExistence type="predicted"/>
<protein>
    <submittedName>
        <fullName evidence="6">F-box/WD repeat-containing protein 7-like</fullName>
    </submittedName>
</protein>
<dbReference type="PANTHER" id="PTHR19849:SF4">
    <property type="entry name" value="F-BOX_WD REPEAT-CONTAINING PROTEIN 7-LIKE"/>
    <property type="match status" value="1"/>
</dbReference>
<evidence type="ECO:0000313" key="6">
    <source>
        <dbReference type="RefSeq" id="XP_018112712.1"/>
    </source>
</evidence>
<feature type="repeat" description="WD" evidence="3">
    <location>
        <begin position="329"/>
        <end position="368"/>
    </location>
</feature>
<dbReference type="CDD" id="cd00200">
    <property type="entry name" value="WD40"/>
    <property type="match status" value="1"/>
</dbReference>
<dbReference type="SUPFAM" id="SSF50978">
    <property type="entry name" value="WD40 repeat-like"/>
    <property type="match status" value="1"/>
</dbReference>
<dbReference type="InterPro" id="IPR001680">
    <property type="entry name" value="WD40_rpt"/>
</dbReference>
<feature type="repeat" description="WD" evidence="3">
    <location>
        <begin position="289"/>
        <end position="328"/>
    </location>
</feature>
<dbReference type="AlphaFoldDB" id="A0A8J0UU74"/>
<dbReference type="InterPro" id="IPR015943">
    <property type="entry name" value="WD40/YVTN_repeat-like_dom_sf"/>
</dbReference>
<dbReference type="KEGG" id="xla:108713709"/>
<dbReference type="RefSeq" id="XP_018112712.1">
    <property type="nucleotide sequence ID" value="XM_018257223.2"/>
</dbReference>
<keyword evidence="1 3" id="KW-0853">WD repeat</keyword>
<dbReference type="PROSITE" id="PS50181">
    <property type="entry name" value="FBOX"/>
    <property type="match status" value="1"/>
</dbReference>
<dbReference type="InterPro" id="IPR020472">
    <property type="entry name" value="WD40_PAC1"/>
</dbReference>
<dbReference type="SMART" id="SM00256">
    <property type="entry name" value="FBOX"/>
    <property type="match status" value="1"/>
</dbReference>
<keyword evidence="5" id="KW-1185">Reference proteome</keyword>
<dbReference type="Gene3D" id="1.20.1280.50">
    <property type="match status" value="1"/>
</dbReference>
<dbReference type="GeneID" id="108713709"/>
<dbReference type="GO" id="GO:0005634">
    <property type="term" value="C:nucleus"/>
    <property type="evidence" value="ECO:0000318"/>
    <property type="project" value="GO_Central"/>
</dbReference>
<reference evidence="6" key="1">
    <citation type="submission" date="2025-08" db="UniProtKB">
        <authorList>
            <consortium name="RefSeq"/>
        </authorList>
    </citation>
    <scope>IDENTIFICATION</scope>
    <source>
        <strain evidence="6">J_2021</strain>
        <tissue evidence="6">Erythrocytes</tissue>
    </source>
</reference>
<dbReference type="GO" id="GO:0043161">
    <property type="term" value="P:proteasome-mediated ubiquitin-dependent protein catabolic process"/>
    <property type="evidence" value="ECO:0000318"/>
    <property type="project" value="GO_Central"/>
</dbReference>
<evidence type="ECO:0000256" key="2">
    <source>
        <dbReference type="ARBA" id="ARBA00022737"/>
    </source>
</evidence>
<dbReference type="InterPro" id="IPR019775">
    <property type="entry name" value="WD40_repeat_CS"/>
</dbReference>
<dbReference type="InterPro" id="IPR036047">
    <property type="entry name" value="F-box-like_dom_sf"/>
</dbReference>
<feature type="domain" description="F-box" evidence="4">
    <location>
        <begin position="112"/>
        <end position="158"/>
    </location>
</feature>
<dbReference type="InterPro" id="IPR001810">
    <property type="entry name" value="F-box_dom"/>
</dbReference>
<dbReference type="PROSITE" id="PS00678">
    <property type="entry name" value="WD_REPEATS_1"/>
    <property type="match status" value="2"/>
</dbReference>
<dbReference type="SUPFAM" id="SSF81383">
    <property type="entry name" value="F-box domain"/>
    <property type="match status" value="1"/>
</dbReference>